<keyword evidence="4" id="KW-1185">Reference proteome</keyword>
<dbReference type="AlphaFoldDB" id="A0A7K1T025"/>
<dbReference type="GO" id="GO:0045004">
    <property type="term" value="P:DNA replication proofreading"/>
    <property type="evidence" value="ECO:0007669"/>
    <property type="project" value="TreeGrafter"/>
</dbReference>
<evidence type="ECO:0000313" key="3">
    <source>
        <dbReference type="EMBL" id="MVN22909.1"/>
    </source>
</evidence>
<dbReference type="InterPro" id="IPR036397">
    <property type="entry name" value="RNaseH_sf"/>
</dbReference>
<feature type="domain" description="Exonuclease" evidence="2">
    <location>
        <begin position="8"/>
        <end position="174"/>
    </location>
</feature>
<proteinExistence type="predicted"/>
<dbReference type="SMART" id="SM00479">
    <property type="entry name" value="EXOIII"/>
    <property type="match status" value="1"/>
</dbReference>
<organism evidence="3 4">
    <name type="scientific">Mucilaginibacter arboris</name>
    <dbReference type="NCBI Taxonomy" id="2682090"/>
    <lineage>
        <taxon>Bacteria</taxon>
        <taxon>Pseudomonadati</taxon>
        <taxon>Bacteroidota</taxon>
        <taxon>Sphingobacteriia</taxon>
        <taxon>Sphingobacteriales</taxon>
        <taxon>Sphingobacteriaceae</taxon>
        <taxon>Mucilaginibacter</taxon>
    </lineage>
</organism>
<dbReference type="InterPro" id="IPR012337">
    <property type="entry name" value="RNaseH-like_sf"/>
</dbReference>
<dbReference type="Gene3D" id="3.30.420.10">
    <property type="entry name" value="Ribonuclease H-like superfamily/Ribonuclease H"/>
    <property type="match status" value="1"/>
</dbReference>
<dbReference type="RefSeq" id="WP_157568622.1">
    <property type="nucleotide sequence ID" value="NZ_WPIK01000015.1"/>
</dbReference>
<dbReference type="Proteomes" id="UP000462014">
    <property type="component" value="Unassembled WGS sequence"/>
</dbReference>
<comment type="caution">
    <text evidence="3">The sequence shown here is derived from an EMBL/GenBank/DDBJ whole genome shotgun (WGS) entry which is preliminary data.</text>
</comment>
<name>A0A7K1T025_9SPHI</name>
<dbReference type="InterPro" id="IPR013520">
    <property type="entry name" value="Ribonucl_H"/>
</dbReference>
<dbReference type="EMBL" id="WPIK01000015">
    <property type="protein sequence ID" value="MVN22909.1"/>
    <property type="molecule type" value="Genomic_DNA"/>
</dbReference>
<protein>
    <submittedName>
        <fullName evidence="3">DNA polymerase III subunit epsilon</fullName>
    </submittedName>
</protein>
<accession>A0A7K1T025</accession>
<feature type="compositionally biased region" description="Low complexity" evidence="1">
    <location>
        <begin position="311"/>
        <end position="334"/>
    </location>
</feature>
<dbReference type="GO" id="GO:0003676">
    <property type="term" value="F:nucleic acid binding"/>
    <property type="evidence" value="ECO:0007669"/>
    <property type="project" value="InterPro"/>
</dbReference>
<sequence>MKLNLKRPLAFFDLETTGVHIGNDRIVEMSIIKMNEDGSEEVKTWRFNPGMPIPLESSLVHGIYDEHVKDEPAFKEVGAEIAAFLTNSDLAGYNSNKFDIPMLMEEFLRAEVDFDLENRHFVDVQNIFHQMEQRTLRAAYQFYCGKDIINAHSAEADTRATMEVLLAQIMKYEGVEWENKKGVKTVPVVNDVEALHQFTNLSKPVDFAGRMVFNESGEELFNFGKHKGKRVEDVFQLEPSYYAWMMQGDFPLYTKRRLEAIYKRWTAKKNQSKPQQPKPETQNRPPQPKQDQAVPENQNQNQPKPYVKPAQPGNQSQRPQQQQRPQHKPNYQQQPRKEQKPAEPINDDMLNQLKMKFGK</sequence>
<dbReference type="PANTHER" id="PTHR30231:SF41">
    <property type="entry name" value="DNA POLYMERASE III SUBUNIT EPSILON"/>
    <property type="match status" value="1"/>
</dbReference>
<dbReference type="GO" id="GO:0008408">
    <property type="term" value="F:3'-5' exonuclease activity"/>
    <property type="evidence" value="ECO:0007669"/>
    <property type="project" value="TreeGrafter"/>
</dbReference>
<reference evidence="3 4" key="1">
    <citation type="submission" date="2019-12" db="EMBL/GenBank/DDBJ databases">
        <title>Mucilaginibacter sp. HMF7410 genome sequencing and assembly.</title>
        <authorList>
            <person name="Kang H."/>
            <person name="Cha I."/>
            <person name="Kim H."/>
            <person name="Joh K."/>
        </authorList>
    </citation>
    <scope>NUCLEOTIDE SEQUENCE [LARGE SCALE GENOMIC DNA]</scope>
    <source>
        <strain evidence="3 4">HMF7410</strain>
    </source>
</reference>
<evidence type="ECO:0000256" key="1">
    <source>
        <dbReference type="SAM" id="MobiDB-lite"/>
    </source>
</evidence>
<dbReference type="PANTHER" id="PTHR30231">
    <property type="entry name" value="DNA POLYMERASE III SUBUNIT EPSILON"/>
    <property type="match status" value="1"/>
</dbReference>
<dbReference type="Pfam" id="PF00929">
    <property type="entry name" value="RNase_T"/>
    <property type="match status" value="1"/>
</dbReference>
<dbReference type="GO" id="GO:0005829">
    <property type="term" value="C:cytosol"/>
    <property type="evidence" value="ECO:0007669"/>
    <property type="project" value="TreeGrafter"/>
</dbReference>
<gene>
    <name evidence="3" type="ORF">GO621_15395</name>
</gene>
<evidence type="ECO:0000313" key="4">
    <source>
        <dbReference type="Proteomes" id="UP000462014"/>
    </source>
</evidence>
<dbReference type="CDD" id="cd06127">
    <property type="entry name" value="DEDDh"/>
    <property type="match status" value="1"/>
</dbReference>
<feature type="region of interest" description="Disordered" evidence="1">
    <location>
        <begin position="266"/>
        <end position="359"/>
    </location>
</feature>
<dbReference type="Pfam" id="PF20600">
    <property type="entry name" value="ExoX-like_C"/>
    <property type="match status" value="1"/>
</dbReference>
<dbReference type="SUPFAM" id="SSF53098">
    <property type="entry name" value="Ribonuclease H-like"/>
    <property type="match status" value="1"/>
</dbReference>
<dbReference type="InterPro" id="IPR046768">
    <property type="entry name" value="ExoX-like_C"/>
</dbReference>
<evidence type="ECO:0000259" key="2">
    <source>
        <dbReference type="SMART" id="SM00479"/>
    </source>
</evidence>